<name>A0AAD7GQT6_MYCRO</name>
<evidence type="ECO:0000313" key="3">
    <source>
        <dbReference type="Proteomes" id="UP001221757"/>
    </source>
</evidence>
<proteinExistence type="predicted"/>
<dbReference type="AlphaFoldDB" id="A0AAD7GQT6"/>
<reference evidence="2" key="1">
    <citation type="submission" date="2023-03" db="EMBL/GenBank/DDBJ databases">
        <title>Massive genome expansion in bonnet fungi (Mycena s.s.) driven by repeated elements and novel gene families across ecological guilds.</title>
        <authorList>
            <consortium name="Lawrence Berkeley National Laboratory"/>
            <person name="Harder C.B."/>
            <person name="Miyauchi S."/>
            <person name="Viragh M."/>
            <person name="Kuo A."/>
            <person name="Thoen E."/>
            <person name="Andreopoulos B."/>
            <person name="Lu D."/>
            <person name="Skrede I."/>
            <person name="Drula E."/>
            <person name="Henrissat B."/>
            <person name="Morin E."/>
            <person name="Kohler A."/>
            <person name="Barry K."/>
            <person name="LaButti K."/>
            <person name="Morin E."/>
            <person name="Salamov A."/>
            <person name="Lipzen A."/>
            <person name="Mereny Z."/>
            <person name="Hegedus B."/>
            <person name="Baldrian P."/>
            <person name="Stursova M."/>
            <person name="Weitz H."/>
            <person name="Taylor A."/>
            <person name="Grigoriev I.V."/>
            <person name="Nagy L.G."/>
            <person name="Martin F."/>
            <person name="Kauserud H."/>
        </authorList>
    </citation>
    <scope>NUCLEOTIDE SEQUENCE</scope>
    <source>
        <strain evidence="2">CBHHK067</strain>
    </source>
</reference>
<feature type="region of interest" description="Disordered" evidence="1">
    <location>
        <begin position="65"/>
        <end position="177"/>
    </location>
</feature>
<feature type="region of interest" description="Disordered" evidence="1">
    <location>
        <begin position="194"/>
        <end position="377"/>
    </location>
</feature>
<accession>A0AAD7GQT6</accession>
<evidence type="ECO:0000256" key="1">
    <source>
        <dbReference type="SAM" id="MobiDB-lite"/>
    </source>
</evidence>
<dbReference type="Proteomes" id="UP001221757">
    <property type="component" value="Unassembled WGS sequence"/>
</dbReference>
<organism evidence="2 3">
    <name type="scientific">Mycena rosella</name>
    <name type="common">Pink bonnet</name>
    <name type="synonym">Agaricus rosellus</name>
    <dbReference type="NCBI Taxonomy" id="1033263"/>
    <lineage>
        <taxon>Eukaryota</taxon>
        <taxon>Fungi</taxon>
        <taxon>Dikarya</taxon>
        <taxon>Basidiomycota</taxon>
        <taxon>Agaricomycotina</taxon>
        <taxon>Agaricomycetes</taxon>
        <taxon>Agaricomycetidae</taxon>
        <taxon>Agaricales</taxon>
        <taxon>Marasmiineae</taxon>
        <taxon>Mycenaceae</taxon>
        <taxon>Mycena</taxon>
    </lineage>
</organism>
<feature type="compositionally biased region" description="Polar residues" evidence="1">
    <location>
        <begin position="349"/>
        <end position="358"/>
    </location>
</feature>
<gene>
    <name evidence="2" type="ORF">B0H17DRAFT_1195686</name>
</gene>
<keyword evidence="3" id="KW-1185">Reference proteome</keyword>
<dbReference type="EMBL" id="JARKIE010000019">
    <property type="protein sequence ID" value="KAJ7700841.1"/>
    <property type="molecule type" value="Genomic_DNA"/>
</dbReference>
<feature type="compositionally biased region" description="Pro residues" evidence="1">
    <location>
        <begin position="141"/>
        <end position="152"/>
    </location>
</feature>
<feature type="compositionally biased region" description="Low complexity" evidence="1">
    <location>
        <begin position="224"/>
        <end position="269"/>
    </location>
</feature>
<feature type="compositionally biased region" description="Pro residues" evidence="1">
    <location>
        <begin position="270"/>
        <end position="280"/>
    </location>
</feature>
<protein>
    <submittedName>
        <fullName evidence="2">Uncharacterized protein</fullName>
    </submittedName>
</protein>
<evidence type="ECO:0000313" key="2">
    <source>
        <dbReference type="EMBL" id="KAJ7700841.1"/>
    </source>
</evidence>
<feature type="compositionally biased region" description="Basic and acidic residues" evidence="1">
    <location>
        <begin position="123"/>
        <end position="136"/>
    </location>
</feature>
<comment type="caution">
    <text evidence="2">The sequence shown here is derived from an EMBL/GenBank/DDBJ whole genome shotgun (WGS) entry which is preliminary data.</text>
</comment>
<sequence length="377" mass="41107">MPPRPPRDQDSTVHYEPLRASVLDVFEQLGAFDDGSGIVEWIFPDVREQKELQRSRVRITLPEVEVEVAEPEPQTPTQKSTRGFFGIRPRSRSKSRAKKEPNPTLPTAPTKLKPKKSRSSPNLRKDAEKDLRKEAETAAPAVPPIYLPPPPAGARRLSIFPRKGGQSLDQPRPSISDEEWQQITMTGSIADYETNPFLGVDPHGNNDVGAGPVKRDGLQKHFSRFTNSFTRSTPTSPTQSTSTFTPRASTMTAPTPTSPRSPTSDSTPTEPAPPLPPLPTSPTTEHSNASTSTLPAAPRSPSIKEVPREDKLETSAQMDHVRMSLSDISEGEVSESSTLSMKSDRKSQSSEVGSTEAPQTEESEGGSTEAPRTEETA</sequence>